<dbReference type="OrthoDB" id="7051771at2"/>
<keyword evidence="4 6" id="KW-1133">Transmembrane helix</keyword>
<feature type="transmembrane region" description="Helical" evidence="6">
    <location>
        <begin position="539"/>
        <end position="559"/>
    </location>
</feature>
<gene>
    <name evidence="8" type="ORF">GOEFS_066_00080</name>
</gene>
<feature type="transmembrane region" description="Helical" evidence="6">
    <location>
        <begin position="566"/>
        <end position="588"/>
    </location>
</feature>
<sequence length="747" mass="79024">MAIALYRLGRLAYRKKWWFIAVWLIALVLAGTAVGITKPKFATDFELPGTDSDRAMSVMNEHFKSTNDQLLKASTTIVVAADDGLAKHDPQINALVDDVKKTLPKIIDPNTVVNPVTAAKAQPAIAAQVLGDNGKVGLIVVNQDINREDLKTADMTQFQDLLKRHQGDGLQVEGTGALQQVFAQGGSAELISFGVAFIVMIVAFGALLAAFIPIVTALVGVILTMMLVTLSATFLNVQQSSTTIILMLGIAVSIDYALFIVSRYRSELNLGGSREAAVGRAVGTAGSAVVFAGLTVVIAVAALAVVGIPFVTQMGLAAALAVVIAVLGAITLIPAILGAFGRFAFSPKIPGVRHGDEPDSQPSNGLRFAKFVTRFPAPIAVIGLAALAVCAIPMTNMQLGMSSSTDNEAAAIELLSKGFGEGVSGGQLFVVVNKTGENGDVALASKGAVDHIKDLKNVANAQALVPVPNNQPDPAKPAQGPLQATMIVVVPEHSPSGPETNTLMEQIRDYAKNSPPGTEIHVGGQTAIMSDISKKLSDALIPFLIIVIGLAFIILMIVFRSILVPLTATIGFLFSVLATFGATVWIFQEGHLGIIDHPKQIISFLPIFLIGVVFGLAMDYQVFLVSRMREEYVHGVPAKQAVIVGYQHGARVVSSAALIMILVFVSFMLVPDTTAKMMGFAMAAAVFFDAFIIRMIVVPAVTALMGDWAWKIPGWLDKILPNVDIEGTAIREIPIEGVQEEATPATV</sequence>
<dbReference type="eggNOG" id="COG2409">
    <property type="taxonomic scope" value="Bacteria"/>
</dbReference>
<evidence type="ECO:0000256" key="3">
    <source>
        <dbReference type="ARBA" id="ARBA00022692"/>
    </source>
</evidence>
<dbReference type="Proteomes" id="UP000035034">
    <property type="component" value="Unassembled WGS sequence"/>
</dbReference>
<feature type="transmembrane region" description="Helical" evidence="6">
    <location>
        <begin position="677"/>
        <end position="697"/>
    </location>
</feature>
<evidence type="ECO:0000259" key="7">
    <source>
        <dbReference type="PROSITE" id="PS50156"/>
    </source>
</evidence>
<dbReference type="Gene3D" id="1.20.1640.10">
    <property type="entry name" value="Multidrug efflux transporter AcrB transmembrane domain"/>
    <property type="match status" value="2"/>
</dbReference>
<keyword evidence="3 6" id="KW-0812">Transmembrane</keyword>
<evidence type="ECO:0000256" key="5">
    <source>
        <dbReference type="ARBA" id="ARBA00023136"/>
    </source>
</evidence>
<proteinExistence type="predicted"/>
<dbReference type="Pfam" id="PF03176">
    <property type="entry name" value="MMPL"/>
    <property type="match status" value="2"/>
</dbReference>
<dbReference type="InterPro" id="IPR004869">
    <property type="entry name" value="MMPL_dom"/>
</dbReference>
<dbReference type="AlphaFoldDB" id="H0R183"/>
<feature type="transmembrane region" description="Helical" evidence="6">
    <location>
        <begin position="282"/>
        <end position="310"/>
    </location>
</feature>
<dbReference type="RefSeq" id="WP_007318170.1">
    <property type="nucleotide sequence ID" value="NZ_BAEH01000066.1"/>
</dbReference>
<evidence type="ECO:0000313" key="9">
    <source>
        <dbReference type="Proteomes" id="UP000035034"/>
    </source>
</evidence>
<dbReference type="SUPFAM" id="SSF82866">
    <property type="entry name" value="Multidrug efflux transporter AcrB transmembrane domain"/>
    <property type="match status" value="2"/>
</dbReference>
<feature type="transmembrane region" description="Helical" evidence="6">
    <location>
        <begin position="600"/>
        <end position="620"/>
    </location>
</feature>
<name>H0R183_9ACTN</name>
<keyword evidence="5 6" id="KW-0472">Membrane</keyword>
<dbReference type="PROSITE" id="PS50156">
    <property type="entry name" value="SSD"/>
    <property type="match status" value="1"/>
</dbReference>
<dbReference type="PANTHER" id="PTHR33406">
    <property type="entry name" value="MEMBRANE PROTEIN MJ1562-RELATED"/>
    <property type="match status" value="1"/>
</dbReference>
<feature type="transmembrane region" description="Helical" evidence="6">
    <location>
        <begin position="190"/>
        <end position="211"/>
    </location>
</feature>
<feature type="transmembrane region" description="Helical" evidence="6">
    <location>
        <begin position="316"/>
        <end position="340"/>
    </location>
</feature>
<evidence type="ECO:0000256" key="2">
    <source>
        <dbReference type="ARBA" id="ARBA00022475"/>
    </source>
</evidence>
<comment type="caution">
    <text evidence="8">The sequence shown here is derived from an EMBL/GenBank/DDBJ whole genome shotgun (WGS) entry which is preliminary data.</text>
</comment>
<evidence type="ECO:0000256" key="4">
    <source>
        <dbReference type="ARBA" id="ARBA00022989"/>
    </source>
</evidence>
<feature type="transmembrane region" description="Helical" evidence="6">
    <location>
        <begin position="243"/>
        <end position="261"/>
    </location>
</feature>
<feature type="transmembrane region" description="Helical" evidence="6">
    <location>
        <begin position="375"/>
        <end position="394"/>
    </location>
</feature>
<dbReference type="InterPro" id="IPR000731">
    <property type="entry name" value="SSD"/>
</dbReference>
<feature type="transmembrane region" description="Helical" evidence="6">
    <location>
        <begin position="652"/>
        <end position="671"/>
    </location>
</feature>
<comment type="subcellular location">
    <subcellularLocation>
        <location evidence="1">Cell membrane</location>
        <topology evidence="1">Multi-pass membrane protein</topology>
    </subcellularLocation>
</comment>
<protein>
    <recommendedName>
        <fullName evidence="7">SSD domain-containing protein</fullName>
    </recommendedName>
</protein>
<evidence type="ECO:0000256" key="1">
    <source>
        <dbReference type="ARBA" id="ARBA00004651"/>
    </source>
</evidence>
<reference evidence="8 9" key="1">
    <citation type="submission" date="2011-12" db="EMBL/GenBank/DDBJ databases">
        <title>Whole genome shotgun sequence of Gordonia effusa NBRC 100432.</title>
        <authorList>
            <person name="Yoshida I."/>
            <person name="Takarada H."/>
            <person name="Hosoyama A."/>
            <person name="Tsuchikane K."/>
            <person name="Katsumata H."/>
            <person name="Yamazaki S."/>
            <person name="Fujita N."/>
        </authorList>
    </citation>
    <scope>NUCLEOTIDE SEQUENCE [LARGE SCALE GENOMIC DNA]</scope>
    <source>
        <strain evidence="8 9">NBRC 100432</strain>
    </source>
</reference>
<dbReference type="EMBL" id="BAEH01000066">
    <property type="protein sequence ID" value="GAB18834.1"/>
    <property type="molecule type" value="Genomic_DNA"/>
</dbReference>
<feature type="domain" description="SSD" evidence="7">
    <location>
        <begin position="210"/>
        <end position="339"/>
    </location>
</feature>
<dbReference type="STRING" id="1077974.GOEFS_066_00080"/>
<evidence type="ECO:0000256" key="6">
    <source>
        <dbReference type="SAM" id="Phobius"/>
    </source>
</evidence>
<keyword evidence="2" id="KW-1003">Cell membrane</keyword>
<dbReference type="PANTHER" id="PTHR33406:SF13">
    <property type="entry name" value="MEMBRANE PROTEIN YDFJ"/>
    <property type="match status" value="1"/>
</dbReference>
<organism evidence="8 9">
    <name type="scientific">Gordonia effusa NBRC 100432</name>
    <dbReference type="NCBI Taxonomy" id="1077974"/>
    <lineage>
        <taxon>Bacteria</taxon>
        <taxon>Bacillati</taxon>
        <taxon>Actinomycetota</taxon>
        <taxon>Actinomycetes</taxon>
        <taxon>Mycobacteriales</taxon>
        <taxon>Gordoniaceae</taxon>
        <taxon>Gordonia</taxon>
    </lineage>
</organism>
<keyword evidence="9" id="KW-1185">Reference proteome</keyword>
<accession>H0R183</accession>
<dbReference type="InterPro" id="IPR050545">
    <property type="entry name" value="Mycobact_MmpL"/>
</dbReference>
<feature type="transmembrane region" description="Helical" evidence="6">
    <location>
        <begin position="218"/>
        <end position="237"/>
    </location>
</feature>
<dbReference type="GO" id="GO:0005886">
    <property type="term" value="C:plasma membrane"/>
    <property type="evidence" value="ECO:0007669"/>
    <property type="project" value="UniProtKB-SubCell"/>
</dbReference>
<evidence type="ECO:0000313" key="8">
    <source>
        <dbReference type="EMBL" id="GAB18834.1"/>
    </source>
</evidence>